<evidence type="ECO:0000256" key="6">
    <source>
        <dbReference type="SAM" id="MobiDB-lite"/>
    </source>
</evidence>
<evidence type="ECO:0000256" key="3">
    <source>
        <dbReference type="ARBA" id="ARBA00023098"/>
    </source>
</evidence>
<sequence>MSASKPRSGRSTSLREADDNRLTESEKIEGAGSWDAIEWTKIEPISRSVPEAVLQFLIDAEQVVVEGYGVVLVNIDEAGTLFVTNYRLLFLSEGSRNIIAVGTIPLAAIEKFNKIAMKLPSAPRQSDRTPSRRLLQVIGKDMRIIVFGFRPRTKQRRAIFDALVRCTKPARLWDLYAFTAYPSRFSNNNTNPKVRLLNEYFRLLGMGSYQASTSTIEDGSFTLSNEWWRISGVNSNYTMCPTYPFALIVPKSIRFTVVVGVFDGIKGSSGCNGWILMRSGKDMRIIVFGFRPRTKQRRAIFDALVRSTKPARLWDLYAFTAYPSRFSNNNTNPKVRLLNEYFRLLGMGSYQASTCTIEDGSFTLSNEWWRISGVNSNYTMCPTYPFALIVPKSIRDEEVLQASTFRARCRLPIISWCHPGNGAVLARSSQPLVGLMMNMRRALIYFYSFVYSNTDEKLVAALCTHLAGAKQTRRKLYIADARPRKNALANGAMGGGSESSSNYFQSEIVFFGIDNIHAMRDSLSRLRDYLDTHGATSSDGMSSFLRHGGWTWGGGNLSSMSASVSTLGDSGWLIHIQNILAGSAWIAARVDLESASVLVHCSDGWDRTTQLVSLANLLLDPYYRTFKGFQALVEKDWLACGHPFADRVGMPSISGNGNMPYELSRQSSTGGSFPSSPMRQASGSLTSQAHSSSHAQNSNNYSPIFLQWVDCVSQLLRMYPFAFEFSSAFLVDFLDCVISCRFGNFLCNSEKERQQSGIYDSCGCLWVYLADLRASEGNSHVHYNLFYDSSKHEGPLLPPAAALAPTLWPQFHLRWACPFEAQSGEVEAQCRSMTKKFSELQKAKEVAERKARDIASTMESLTSALQNEKQISISAMNLATRANKESAAIKRAIQSLGCKVHFSGSGDCTVDIENDPTEMPKKFMQSPSKREPDGTMQNDDKSDLSVSITVVADDANTNNPITRVCESLCPLRTRDGGCRWPDAGCAQLGSQFVGLKANFDAFDRLSIYESYFCPE</sequence>
<dbReference type="GO" id="GO:0005737">
    <property type="term" value="C:cytoplasm"/>
    <property type="evidence" value="ECO:0007669"/>
    <property type="project" value="TreeGrafter"/>
</dbReference>
<dbReference type="PANTHER" id="PTHR10807">
    <property type="entry name" value="MYOTUBULARIN-RELATED"/>
    <property type="match status" value="1"/>
</dbReference>
<gene>
    <name evidence="8" type="ORF">TEA_015135</name>
</gene>
<dbReference type="InterPro" id="IPR010569">
    <property type="entry name" value="Myotubularin-like_Pase_dom"/>
</dbReference>
<dbReference type="Pfam" id="PF06602">
    <property type="entry name" value="Myotub-related"/>
    <property type="match status" value="2"/>
</dbReference>
<evidence type="ECO:0000256" key="2">
    <source>
        <dbReference type="ARBA" id="ARBA00012903"/>
    </source>
</evidence>
<dbReference type="InterPro" id="IPR016130">
    <property type="entry name" value="Tyr_Pase_AS"/>
</dbReference>
<dbReference type="EMBL" id="SDRB02011193">
    <property type="protein sequence ID" value="THG02421.1"/>
    <property type="molecule type" value="Genomic_DNA"/>
</dbReference>
<dbReference type="CDD" id="cd14507">
    <property type="entry name" value="PTP-MTM-like"/>
    <property type="match status" value="1"/>
</dbReference>
<dbReference type="GO" id="GO:0004438">
    <property type="term" value="F:phosphatidylinositol-3-phosphate phosphatase activity"/>
    <property type="evidence" value="ECO:0007669"/>
    <property type="project" value="TreeGrafter"/>
</dbReference>
<proteinExistence type="inferred from homology"/>
<feature type="active site" description="Phosphocysteine intermediate" evidence="4">
    <location>
        <position position="601"/>
    </location>
</feature>
<reference evidence="8 9" key="1">
    <citation type="journal article" date="2018" name="Proc. Natl. Acad. Sci. U.S.A.">
        <title>Draft genome sequence of Camellia sinensis var. sinensis provides insights into the evolution of the tea genome and tea quality.</title>
        <authorList>
            <person name="Wei C."/>
            <person name="Yang H."/>
            <person name="Wang S."/>
            <person name="Zhao J."/>
            <person name="Liu C."/>
            <person name="Gao L."/>
            <person name="Xia E."/>
            <person name="Lu Y."/>
            <person name="Tai Y."/>
            <person name="She G."/>
            <person name="Sun J."/>
            <person name="Cao H."/>
            <person name="Tong W."/>
            <person name="Gao Q."/>
            <person name="Li Y."/>
            <person name="Deng W."/>
            <person name="Jiang X."/>
            <person name="Wang W."/>
            <person name="Chen Q."/>
            <person name="Zhang S."/>
            <person name="Li H."/>
            <person name="Wu J."/>
            <person name="Wang P."/>
            <person name="Li P."/>
            <person name="Shi C."/>
            <person name="Zheng F."/>
            <person name="Jian J."/>
            <person name="Huang B."/>
            <person name="Shan D."/>
            <person name="Shi M."/>
            <person name="Fang C."/>
            <person name="Yue Y."/>
            <person name="Li F."/>
            <person name="Li D."/>
            <person name="Wei S."/>
            <person name="Han B."/>
            <person name="Jiang C."/>
            <person name="Yin Y."/>
            <person name="Xia T."/>
            <person name="Zhang Z."/>
            <person name="Bennetzen J.L."/>
            <person name="Zhao S."/>
            <person name="Wan X."/>
        </authorList>
    </citation>
    <scope>NUCLEOTIDE SEQUENCE [LARGE SCALE GENOMIC DNA]</scope>
    <source>
        <strain evidence="9">cv. Shuchazao</strain>
        <tissue evidence="8">Leaf</tissue>
    </source>
</reference>
<dbReference type="PROSITE" id="PS00383">
    <property type="entry name" value="TYR_PHOSPHATASE_1"/>
    <property type="match status" value="1"/>
</dbReference>
<feature type="region of interest" description="Disordered" evidence="6">
    <location>
        <begin position="911"/>
        <end position="942"/>
    </location>
</feature>
<evidence type="ECO:0000313" key="8">
    <source>
        <dbReference type="EMBL" id="THG02421.1"/>
    </source>
</evidence>
<feature type="binding site" evidence="5">
    <location>
        <begin position="601"/>
        <end position="607"/>
    </location>
    <ligand>
        <name>substrate</name>
    </ligand>
</feature>
<feature type="binding site" evidence="5">
    <location>
        <begin position="515"/>
        <end position="516"/>
    </location>
    <ligand>
        <name>substrate</name>
    </ligand>
</feature>
<comment type="caution">
    <text evidence="8">The sequence shown here is derived from an EMBL/GenBank/DDBJ whole genome shotgun (WGS) entry which is preliminary data.</text>
</comment>
<keyword evidence="9" id="KW-1185">Reference proteome</keyword>
<accession>A0A4S4DHY6</accession>
<feature type="compositionally biased region" description="Basic and acidic residues" evidence="6">
    <location>
        <begin position="928"/>
        <end position="942"/>
    </location>
</feature>
<feature type="region of interest" description="Disordered" evidence="6">
    <location>
        <begin position="1"/>
        <end position="25"/>
    </location>
</feature>
<dbReference type="EC" id="3.1.3.95" evidence="2"/>
<feature type="region of interest" description="Disordered" evidence="6">
    <location>
        <begin position="661"/>
        <end position="694"/>
    </location>
</feature>
<dbReference type="GO" id="GO:0046856">
    <property type="term" value="P:phosphatidylinositol dephosphorylation"/>
    <property type="evidence" value="ECO:0007669"/>
    <property type="project" value="TreeGrafter"/>
</dbReference>
<dbReference type="InterPro" id="IPR011993">
    <property type="entry name" value="PH-like_dom_sf"/>
</dbReference>
<evidence type="ECO:0000259" key="7">
    <source>
        <dbReference type="PROSITE" id="PS51339"/>
    </source>
</evidence>
<comment type="similarity">
    <text evidence="1">Belongs to the protein-tyrosine phosphatase family. Non-receptor class myotubularin subfamily.</text>
</comment>
<protein>
    <recommendedName>
        <fullName evidence="2">phosphatidylinositol-3,5-bisphosphate 3-phosphatase</fullName>
        <ecNumber evidence="2">3.1.3.95</ecNumber>
    </recommendedName>
</protein>
<dbReference type="Gene3D" id="2.30.29.30">
    <property type="entry name" value="Pleckstrin-homology domain (PH domain)/Phosphotyrosine-binding domain (PTB)"/>
    <property type="match status" value="1"/>
</dbReference>
<name>A0A4S4DHY6_CAMSN</name>
<organism evidence="8 9">
    <name type="scientific">Camellia sinensis var. sinensis</name>
    <name type="common">China tea</name>
    <dbReference type="NCBI Taxonomy" id="542762"/>
    <lineage>
        <taxon>Eukaryota</taxon>
        <taxon>Viridiplantae</taxon>
        <taxon>Streptophyta</taxon>
        <taxon>Embryophyta</taxon>
        <taxon>Tracheophyta</taxon>
        <taxon>Spermatophyta</taxon>
        <taxon>Magnoliopsida</taxon>
        <taxon>eudicotyledons</taxon>
        <taxon>Gunneridae</taxon>
        <taxon>Pentapetalae</taxon>
        <taxon>asterids</taxon>
        <taxon>Ericales</taxon>
        <taxon>Theaceae</taxon>
        <taxon>Camellia</taxon>
    </lineage>
</organism>
<dbReference type="PANTHER" id="PTHR10807:SF8">
    <property type="entry name" value="PHOSPHATIDYLINOSITOL-3-PHOSPHATE PHOSPHATASE"/>
    <property type="match status" value="1"/>
</dbReference>
<dbReference type="STRING" id="542762.A0A4S4DHY6"/>
<dbReference type="Proteomes" id="UP000306102">
    <property type="component" value="Unassembled WGS sequence"/>
</dbReference>
<feature type="compositionally biased region" description="Basic and acidic residues" evidence="6">
    <location>
        <begin position="13"/>
        <end position="25"/>
    </location>
</feature>
<dbReference type="InterPro" id="IPR004182">
    <property type="entry name" value="GRAM"/>
</dbReference>
<dbReference type="SMART" id="SM00568">
    <property type="entry name" value="GRAM"/>
    <property type="match status" value="1"/>
</dbReference>
<dbReference type="AlphaFoldDB" id="A0A4S4DHY6"/>
<evidence type="ECO:0000256" key="5">
    <source>
        <dbReference type="PIRSR" id="PIRSR630564-2"/>
    </source>
</evidence>
<evidence type="ECO:0000256" key="1">
    <source>
        <dbReference type="ARBA" id="ARBA00007471"/>
    </source>
</evidence>
<dbReference type="InterPro" id="IPR029021">
    <property type="entry name" value="Prot-tyrosine_phosphatase-like"/>
</dbReference>
<dbReference type="SUPFAM" id="SSF52799">
    <property type="entry name" value="(Phosphotyrosine protein) phosphatases II"/>
    <property type="match status" value="2"/>
</dbReference>
<dbReference type="SUPFAM" id="SSF50729">
    <property type="entry name" value="PH domain-like"/>
    <property type="match status" value="1"/>
</dbReference>
<keyword evidence="3" id="KW-0443">Lipid metabolism</keyword>
<dbReference type="PROSITE" id="PS51339">
    <property type="entry name" value="PPASE_MYOTUBULARIN"/>
    <property type="match status" value="2"/>
</dbReference>
<feature type="compositionally biased region" description="Polar residues" evidence="6">
    <location>
        <begin position="1"/>
        <end position="12"/>
    </location>
</feature>
<feature type="domain" description="Myotubularin phosphatase" evidence="7">
    <location>
        <begin position="349"/>
        <end position="812"/>
    </location>
</feature>
<feature type="compositionally biased region" description="Polar residues" evidence="6">
    <location>
        <begin position="664"/>
        <end position="686"/>
    </location>
</feature>
<dbReference type="InterPro" id="IPR030564">
    <property type="entry name" value="Myotubularin"/>
</dbReference>
<evidence type="ECO:0000313" key="9">
    <source>
        <dbReference type="Proteomes" id="UP000306102"/>
    </source>
</evidence>
<dbReference type="GO" id="GO:0052629">
    <property type="term" value="F:phosphatidylinositol-3,5-bisphosphate 3-phosphatase activity"/>
    <property type="evidence" value="ECO:0007669"/>
    <property type="project" value="UniProtKB-EC"/>
</dbReference>
<evidence type="ECO:0000256" key="4">
    <source>
        <dbReference type="PIRSR" id="PIRSR630564-1"/>
    </source>
</evidence>
<feature type="domain" description="Myotubularin phosphatase" evidence="7">
    <location>
        <begin position="190"/>
        <end position="311"/>
    </location>
</feature>